<dbReference type="Pfam" id="PF01580">
    <property type="entry name" value="FtsK_SpoIIIE"/>
    <property type="match status" value="1"/>
</dbReference>
<feature type="compositionally biased region" description="Polar residues" evidence="3">
    <location>
        <begin position="710"/>
        <end position="720"/>
    </location>
</feature>
<feature type="transmembrane region" description="Helical" evidence="4">
    <location>
        <begin position="251"/>
        <end position="270"/>
    </location>
</feature>
<feature type="compositionally biased region" description="Low complexity" evidence="3">
    <location>
        <begin position="498"/>
        <end position="507"/>
    </location>
</feature>
<dbReference type="SUPFAM" id="SSF49879">
    <property type="entry name" value="SMAD/FHA domain"/>
    <property type="match status" value="1"/>
</dbReference>
<dbReference type="PANTHER" id="PTHR22683:SF1">
    <property type="entry name" value="TYPE VII SECRETION SYSTEM PROTEIN ESSC"/>
    <property type="match status" value="1"/>
</dbReference>
<dbReference type="InterPro" id="IPR050206">
    <property type="entry name" value="FtsK/SpoIIIE/SftA"/>
</dbReference>
<evidence type="ECO:0000256" key="4">
    <source>
        <dbReference type="SAM" id="Phobius"/>
    </source>
</evidence>
<protein>
    <submittedName>
        <fullName evidence="6">FtsK/SpoIIIE family protein</fullName>
    </submittedName>
</protein>
<dbReference type="PANTHER" id="PTHR22683">
    <property type="entry name" value="SPORULATION PROTEIN RELATED"/>
    <property type="match status" value="1"/>
</dbReference>
<dbReference type="GO" id="GO:0005524">
    <property type="term" value="F:ATP binding"/>
    <property type="evidence" value="ECO:0007669"/>
    <property type="project" value="UniProtKB-KW"/>
</dbReference>
<evidence type="ECO:0000256" key="1">
    <source>
        <dbReference type="ARBA" id="ARBA00022741"/>
    </source>
</evidence>
<dbReference type="EMBL" id="FNTV01000001">
    <property type="protein sequence ID" value="SED86736.1"/>
    <property type="molecule type" value="Genomic_DNA"/>
</dbReference>
<accession>A0A1H5E6P9</accession>
<dbReference type="InterPro" id="IPR027417">
    <property type="entry name" value="P-loop_NTPase"/>
</dbReference>
<dbReference type="Gene3D" id="3.40.50.300">
    <property type="entry name" value="P-loop containing nucleotide triphosphate hydrolases"/>
    <property type="match status" value="1"/>
</dbReference>
<dbReference type="InterPro" id="IPR008984">
    <property type="entry name" value="SMAD_FHA_dom_sf"/>
</dbReference>
<name>A0A1H5E6P9_9MICC</name>
<evidence type="ECO:0000256" key="3">
    <source>
        <dbReference type="SAM" id="MobiDB-lite"/>
    </source>
</evidence>
<gene>
    <name evidence="6" type="ORF">SAMN04489740_0162</name>
</gene>
<keyword evidence="4" id="KW-0472">Membrane</keyword>
<dbReference type="Proteomes" id="UP000182725">
    <property type="component" value="Unassembled WGS sequence"/>
</dbReference>
<keyword evidence="2" id="KW-0067">ATP-binding</keyword>
<feature type="transmembrane region" description="Helical" evidence="4">
    <location>
        <begin position="276"/>
        <end position="293"/>
    </location>
</feature>
<keyword evidence="1" id="KW-0547">Nucleotide-binding</keyword>
<dbReference type="Gene3D" id="2.60.200.20">
    <property type="match status" value="1"/>
</dbReference>
<evidence type="ECO:0000259" key="5">
    <source>
        <dbReference type="Pfam" id="PF01580"/>
    </source>
</evidence>
<evidence type="ECO:0000256" key="2">
    <source>
        <dbReference type="ARBA" id="ARBA00022840"/>
    </source>
</evidence>
<evidence type="ECO:0000313" key="6">
    <source>
        <dbReference type="EMBL" id="SED86736.1"/>
    </source>
</evidence>
<feature type="region of interest" description="Disordered" evidence="3">
    <location>
        <begin position="704"/>
        <end position="742"/>
    </location>
</feature>
<sequence length="761" mass="79032">MLLEITVVPGIGVEPFPPTELSIMWNSGAQASACSGRSLHHVLAERWADCCFFVGGERLDHLQAGTAPLINGAVLVARPDISPSGKRDGEQPEAAPSGSNALGFPEGIAAFLCISAGPGAGTVFALHRGNYILGRGRCSIRVPDPALSRLHGTLCVGSQHITLAQAQGSTGFRVRHAENSPSADAEPFKGTKVLVVGEEIHCGSTVLDLRLPVAGLVQAVRRPDGTMGLLDPAALEPLMVKCDSGSVRNRMAMIIAGTLPLVLGVGLALLTGSWMFLAFSAMGAVTVLIPLVGGSKRRKAFRAAVSAAVGHDWQRRASTFPDAASLLLATRSNADNPPSWHPVAARPSSGLAIRLGTGTQAAALSVAPDDASFIPPALPSLPLASLLGCVPTTISGPSTPVLALLHFVLMQLDAARVPVVLLGPADAIPLAARFLPHTVLVSSAAAASSTIAQHLQRADDTTPGVVLVAVNEPVSSLAASLPGLRAIHFSLRRPNPPESSSNESVPLATNPSGSMRAGTSAANGVIDATNTPGGTATTMVTLWAAGNQILGTFNGLGFVPDGVPASVFDDYARRRALQSSVSTSSEAAPARTMHFNTLPLPEKSSISAIVHEWHQNTRGPLRPVQLGVSATGPVMFDFLRDGPHLLIGGTTGSGKSEILRTLVGSLAAAHSPADLQFVLIDFKGGAGLGVLGQIAPHHLAYHRSRRARHGSNSDLPTSGDPTPRERSGQRGGHGQPGIPKDDRSFWAFTRLSFDDPPHHCR</sequence>
<keyword evidence="4" id="KW-1133">Transmembrane helix</keyword>
<dbReference type="SUPFAM" id="SSF52540">
    <property type="entry name" value="P-loop containing nucleoside triphosphate hydrolases"/>
    <property type="match status" value="1"/>
</dbReference>
<proteinExistence type="predicted"/>
<reference evidence="6 7" key="1">
    <citation type="submission" date="2016-10" db="EMBL/GenBank/DDBJ databases">
        <authorList>
            <person name="de Groot N.N."/>
        </authorList>
    </citation>
    <scope>NUCLEOTIDE SEQUENCE [LARGE SCALE GENOMIC DNA]</scope>
    <source>
        <strain evidence="6 7">DSM 22274</strain>
    </source>
</reference>
<keyword evidence="4" id="KW-0812">Transmembrane</keyword>
<dbReference type="AlphaFoldDB" id="A0A1H5E6P9"/>
<dbReference type="InterPro" id="IPR002543">
    <property type="entry name" value="FtsK_dom"/>
</dbReference>
<feature type="region of interest" description="Disordered" evidence="3">
    <location>
        <begin position="492"/>
        <end position="516"/>
    </location>
</feature>
<dbReference type="GO" id="GO:0003677">
    <property type="term" value="F:DNA binding"/>
    <property type="evidence" value="ECO:0007669"/>
    <property type="project" value="InterPro"/>
</dbReference>
<feature type="domain" description="FtsK" evidence="5">
    <location>
        <begin position="618"/>
        <end position="694"/>
    </location>
</feature>
<organism evidence="6 7">
    <name type="scientific">Arthrobacter alpinus</name>
    <dbReference type="NCBI Taxonomy" id="656366"/>
    <lineage>
        <taxon>Bacteria</taxon>
        <taxon>Bacillati</taxon>
        <taxon>Actinomycetota</taxon>
        <taxon>Actinomycetes</taxon>
        <taxon>Micrococcales</taxon>
        <taxon>Micrococcaceae</taxon>
        <taxon>Arthrobacter</taxon>
    </lineage>
</organism>
<dbReference type="CDD" id="cd00060">
    <property type="entry name" value="FHA"/>
    <property type="match status" value="1"/>
</dbReference>
<evidence type="ECO:0000313" key="7">
    <source>
        <dbReference type="Proteomes" id="UP000182725"/>
    </source>
</evidence>